<feature type="compositionally biased region" description="Basic residues" evidence="1">
    <location>
        <begin position="73"/>
        <end position="84"/>
    </location>
</feature>
<feature type="region of interest" description="Disordered" evidence="1">
    <location>
        <begin position="73"/>
        <end position="131"/>
    </location>
</feature>
<accession>E0XV69</accession>
<reference evidence="2" key="1">
    <citation type="journal article" date="2011" name="Environ. Microbiol.">
        <title>Time-series analyses of Monterey Bay coastal microbial picoplankton using a 'genome proxy' microarray.</title>
        <authorList>
            <person name="Rich V.I."/>
            <person name="Pham V.D."/>
            <person name="Eppley J."/>
            <person name="Shi Y."/>
            <person name="DeLong E.F."/>
        </authorList>
    </citation>
    <scope>NUCLEOTIDE SEQUENCE</scope>
</reference>
<sequence length="234" mass="25419">MKLRRLSPCEMVMIGLLPVTGAPWRARQCSEPSLTANSKKADIFLTSIRFCYQCAQQHPPSATVPWRGRLRHPACRGRGHRRHPAGPDPQPQAARRECRRGAVRTARTRAYPDALGGAAGRTGPPPATRTAIGRSRAAGLSQGGAWQPSGWRRLDLDDGALAQGHRPDARKLSPAPGHAVLDELCRRRRRVAGWHAGCLFRRFPDHGAPALLPDPPAALCRPAGGDRPGRPPDL</sequence>
<dbReference type="AlphaFoldDB" id="E0XV69"/>
<evidence type="ECO:0000256" key="1">
    <source>
        <dbReference type="SAM" id="MobiDB-lite"/>
    </source>
</evidence>
<organism evidence="2">
    <name type="scientific">uncultured Rhodobacterales bacterium HF4000_03E16</name>
    <dbReference type="NCBI Taxonomy" id="710785"/>
    <lineage>
        <taxon>Bacteria</taxon>
        <taxon>Pseudomonadati</taxon>
        <taxon>Pseudomonadota</taxon>
        <taxon>Alphaproteobacteria</taxon>
        <taxon>Rhodobacterales</taxon>
        <taxon>environmental samples</taxon>
    </lineage>
</organism>
<dbReference type="EMBL" id="GU474886">
    <property type="protein sequence ID" value="ADI18310.1"/>
    <property type="molecule type" value="Genomic_DNA"/>
</dbReference>
<name>E0XV69_9RHOB</name>
<evidence type="ECO:0000313" key="2">
    <source>
        <dbReference type="EMBL" id="ADI18310.1"/>
    </source>
</evidence>
<proteinExistence type="predicted"/>
<protein>
    <submittedName>
        <fullName evidence="2">Uncharacterized protein</fullName>
    </submittedName>
</protein>
<feature type="region of interest" description="Disordered" evidence="1">
    <location>
        <begin position="212"/>
        <end position="234"/>
    </location>
</feature>